<evidence type="ECO:0000313" key="2">
    <source>
        <dbReference type="EMBL" id="MCD2114791.1"/>
    </source>
</evidence>
<reference evidence="2" key="1">
    <citation type="submission" date="2021-11" db="EMBL/GenBank/DDBJ databases">
        <title>Development of a sustainable strategy for remediation of hydrocarbon-contaminated territories based on the waste exchange concept.</title>
        <authorList>
            <person name="Elkin A."/>
        </authorList>
    </citation>
    <scope>NUCLEOTIDE SEQUENCE</scope>
    <source>
        <strain evidence="2">IEGM 757</strain>
    </source>
</reference>
<comment type="caution">
    <text evidence="2">The sequence shown here is derived from an EMBL/GenBank/DDBJ whole genome shotgun (WGS) entry which is preliminary data.</text>
</comment>
<evidence type="ECO:0000313" key="3">
    <source>
        <dbReference type="Proteomes" id="UP001198630"/>
    </source>
</evidence>
<sequence length="60" mass="6794">MATTIERPDGTSIHGPGKLSAERLQHELALRRRAQRIPARRRHDGKGGRRQQRRAATGAW</sequence>
<feature type="region of interest" description="Disordered" evidence="1">
    <location>
        <begin position="32"/>
        <end position="60"/>
    </location>
</feature>
<dbReference type="EMBL" id="JAJNCO010000029">
    <property type="protein sequence ID" value="MCD2114791.1"/>
    <property type="molecule type" value="Genomic_DNA"/>
</dbReference>
<gene>
    <name evidence="2" type="ORF">LQ384_27185</name>
</gene>
<organism evidence="2 3">
    <name type="scientific">Rhodococcus rhodochrous</name>
    <dbReference type="NCBI Taxonomy" id="1829"/>
    <lineage>
        <taxon>Bacteria</taxon>
        <taxon>Bacillati</taxon>
        <taxon>Actinomycetota</taxon>
        <taxon>Actinomycetes</taxon>
        <taxon>Mycobacteriales</taxon>
        <taxon>Nocardiaceae</taxon>
        <taxon>Rhodococcus</taxon>
    </lineage>
</organism>
<dbReference type="Proteomes" id="UP001198630">
    <property type="component" value="Unassembled WGS sequence"/>
</dbReference>
<feature type="compositionally biased region" description="Basic residues" evidence="1">
    <location>
        <begin position="32"/>
        <end position="53"/>
    </location>
</feature>
<feature type="region of interest" description="Disordered" evidence="1">
    <location>
        <begin position="1"/>
        <end position="20"/>
    </location>
</feature>
<dbReference type="AlphaFoldDB" id="A0AAW4XPK6"/>
<proteinExistence type="predicted"/>
<protein>
    <submittedName>
        <fullName evidence="2">Uncharacterized protein</fullName>
    </submittedName>
</protein>
<dbReference type="RefSeq" id="WP_230792752.1">
    <property type="nucleotide sequence ID" value="NZ_JAJNCO010000029.1"/>
</dbReference>
<evidence type="ECO:0000256" key="1">
    <source>
        <dbReference type="SAM" id="MobiDB-lite"/>
    </source>
</evidence>
<name>A0AAW4XPK6_RHORH</name>
<accession>A0AAW4XPK6</accession>